<protein>
    <submittedName>
        <fullName evidence="8">Carboxypeptidase family protein</fullName>
    </submittedName>
</protein>
<keyword evidence="6" id="KW-0998">Cell outer membrane</keyword>
<keyword evidence="2" id="KW-0813">Transport</keyword>
<dbReference type="EMBL" id="SHKW01000001">
    <property type="protein sequence ID" value="RZU41024.1"/>
    <property type="molecule type" value="Genomic_DNA"/>
</dbReference>
<dbReference type="Gene3D" id="2.40.170.20">
    <property type="entry name" value="TonB-dependent receptor, beta-barrel domain"/>
    <property type="match status" value="1"/>
</dbReference>
<sequence length="1159" mass="125522">MKTQFTFPPLPFPSRLALFLFGFTFLVLPARFVHAQYRAGLQGTVTDSTGAVVPGATVTIVDKETNQTQTGKSDGGGTYTFNRLAPAPYTVTIEATGFAKKTVDNVNISGETMQGLNISLDPEGSQQSVTVTDTTPPINTATATIAGVITAQQMQSLPSSNRDPYQLLRLAPGALGDGSQTGTGQSYSLPGNGGIGGSSSSGSIFAVENRAQTQGNGVRTSGNSFQIDGSQVNSLAWGGGAVITPNQESVKEVQTQTSPYDATNGRNSGAQVLIVSKNGTNDFHGSAFFKFHRPGLNAYQRYNGPGSEGDTDRLLRDNNRFNQIGGSIGGPVWKDHVFFFFSYEELRNSGRDQATHWYETPEYDQLIAQRKAGGVSAAIAGFPGESVSYQSVAANSGCAFAGLSGAYCHDVPYSGGGTALDVGSPLPTPLGTADPSYLGNNSPGIGGGFDGVPDLFYVNTVNPSNSVNQQFNGRLDWQLNPRDLIAYTVYWVPTSSTFFNGPNRTANLWNVNRLAYSQGALWNHVFAPTLLNEFRFNAVRWYFNEITSNPQEPFGLPRGILDTMGGIGTSEFQFFGSPGPGNFAQTTYNIRDTLTKTWRSHNIRMGFDGYRELDNDTQTSAAIPAYTFRNLWEFANDKPRLLNGNFDPRTGIPTSATKYIRSFIYAGYVQDDWRVNANLTLNLGLRYEYFTPTTEKNGNISNPVLGTGAQTLTGATMKVGGDLYKTSPNNWGPQFGFAYSINPASNHLTVVRGGFGIAYNRMQQAVTLNGRSNPPLVTNVNAVCTDTSLINCPGVLYAASSSPTNINGYPSNPTAIATFGPNGLPTSGAALTITGIQQDLPTPLTYKLSLGVEHALTSRWILSVGYQGSLSRHYTRQNNLNWIYYPNLNPSISNFSFFSNDATASSHAFLTEVRHTFGNNFTINGQYRYGRILDTASQDYYIDQYPYDNRFAYGRADYDITHNAKLFGTYSPKLFPNNRLLKTIFGGIQISGILQYHTGFPWTPIYANTGCNVVYVGSGYCNLRPGSQFARGSGDTSNDTFKRAGGQFPNGGLAYFSIPTYPTTGAPPPPGVGRNSLHGPNYFDTDMDAQKTFGIPQTSIFGENAGLTIRAMFFNIFNQTNLTPFNTGDGNTLITSSQFGQSQTALAARVIEFQARFSF</sequence>
<dbReference type="InterPro" id="IPR036942">
    <property type="entry name" value="Beta-barrel_TonB_sf"/>
</dbReference>
<dbReference type="Gene3D" id="2.60.40.1120">
    <property type="entry name" value="Carboxypeptidase-like, regulatory domain"/>
    <property type="match status" value="1"/>
</dbReference>
<evidence type="ECO:0000256" key="6">
    <source>
        <dbReference type="ARBA" id="ARBA00023237"/>
    </source>
</evidence>
<dbReference type="InterPro" id="IPR057601">
    <property type="entry name" value="Oar-like_b-barrel"/>
</dbReference>
<dbReference type="Pfam" id="PF13620">
    <property type="entry name" value="CarboxypepD_reg"/>
    <property type="match status" value="1"/>
</dbReference>
<evidence type="ECO:0000256" key="3">
    <source>
        <dbReference type="ARBA" id="ARBA00022452"/>
    </source>
</evidence>
<dbReference type="GO" id="GO:0044718">
    <property type="term" value="P:siderophore transmembrane transport"/>
    <property type="evidence" value="ECO:0007669"/>
    <property type="project" value="TreeGrafter"/>
</dbReference>
<keyword evidence="3" id="KW-1134">Transmembrane beta strand</keyword>
<evidence type="ECO:0000256" key="4">
    <source>
        <dbReference type="ARBA" id="ARBA00022692"/>
    </source>
</evidence>
<dbReference type="GO" id="GO:0009279">
    <property type="term" value="C:cell outer membrane"/>
    <property type="evidence" value="ECO:0007669"/>
    <property type="project" value="UniProtKB-SubCell"/>
</dbReference>
<dbReference type="InterPro" id="IPR008969">
    <property type="entry name" value="CarboxyPept-like_regulatory"/>
</dbReference>
<evidence type="ECO:0000256" key="2">
    <source>
        <dbReference type="ARBA" id="ARBA00022448"/>
    </source>
</evidence>
<keyword evidence="8" id="KW-0121">Carboxypeptidase</keyword>
<dbReference type="InterPro" id="IPR039426">
    <property type="entry name" value="TonB-dep_rcpt-like"/>
</dbReference>
<evidence type="ECO:0000313" key="8">
    <source>
        <dbReference type="EMBL" id="RZU41024.1"/>
    </source>
</evidence>
<dbReference type="GO" id="GO:0015344">
    <property type="term" value="F:siderophore uptake transmembrane transporter activity"/>
    <property type="evidence" value="ECO:0007669"/>
    <property type="project" value="TreeGrafter"/>
</dbReference>
<keyword evidence="8" id="KW-0645">Protease</keyword>
<keyword evidence="9" id="KW-1185">Reference proteome</keyword>
<dbReference type="SUPFAM" id="SSF56935">
    <property type="entry name" value="Porins"/>
    <property type="match status" value="1"/>
</dbReference>
<keyword evidence="8" id="KW-0378">Hydrolase</keyword>
<evidence type="ECO:0000256" key="1">
    <source>
        <dbReference type="ARBA" id="ARBA00004571"/>
    </source>
</evidence>
<dbReference type="OrthoDB" id="97893at2"/>
<proteinExistence type="predicted"/>
<dbReference type="SUPFAM" id="SSF49464">
    <property type="entry name" value="Carboxypeptidase regulatory domain-like"/>
    <property type="match status" value="1"/>
</dbReference>
<evidence type="ECO:0000259" key="7">
    <source>
        <dbReference type="Pfam" id="PF25183"/>
    </source>
</evidence>
<organism evidence="8 9">
    <name type="scientific">Edaphobacter modestus</name>
    <dbReference type="NCBI Taxonomy" id="388466"/>
    <lineage>
        <taxon>Bacteria</taxon>
        <taxon>Pseudomonadati</taxon>
        <taxon>Acidobacteriota</taxon>
        <taxon>Terriglobia</taxon>
        <taxon>Terriglobales</taxon>
        <taxon>Acidobacteriaceae</taxon>
        <taxon>Edaphobacter</taxon>
    </lineage>
</organism>
<keyword evidence="4" id="KW-0812">Transmembrane</keyword>
<dbReference type="GO" id="GO:0004180">
    <property type="term" value="F:carboxypeptidase activity"/>
    <property type="evidence" value="ECO:0007669"/>
    <property type="project" value="UniProtKB-KW"/>
</dbReference>
<dbReference type="AlphaFoldDB" id="A0A4Q7YUN9"/>
<dbReference type="Proteomes" id="UP000292958">
    <property type="component" value="Unassembled WGS sequence"/>
</dbReference>
<reference evidence="8 9" key="1">
    <citation type="submission" date="2019-02" db="EMBL/GenBank/DDBJ databases">
        <title>Genomic Encyclopedia of Archaeal and Bacterial Type Strains, Phase II (KMG-II): from individual species to whole genera.</title>
        <authorList>
            <person name="Goeker M."/>
        </authorList>
    </citation>
    <scope>NUCLEOTIDE SEQUENCE [LARGE SCALE GENOMIC DNA]</scope>
    <source>
        <strain evidence="8 9">DSM 18101</strain>
    </source>
</reference>
<name>A0A4Q7YUN9_9BACT</name>
<dbReference type="RefSeq" id="WP_130419012.1">
    <property type="nucleotide sequence ID" value="NZ_SHKW01000001.1"/>
</dbReference>
<dbReference type="Pfam" id="PF25183">
    <property type="entry name" value="OMP_b-brl_4"/>
    <property type="match status" value="1"/>
</dbReference>
<evidence type="ECO:0000256" key="5">
    <source>
        <dbReference type="ARBA" id="ARBA00023136"/>
    </source>
</evidence>
<feature type="domain" description="TonB-dependent transporter Oar-like beta-barrel" evidence="7">
    <location>
        <begin position="275"/>
        <end position="1151"/>
    </location>
</feature>
<evidence type="ECO:0000313" key="9">
    <source>
        <dbReference type="Proteomes" id="UP000292958"/>
    </source>
</evidence>
<keyword evidence="5" id="KW-0472">Membrane</keyword>
<accession>A0A4Q7YUN9</accession>
<dbReference type="PANTHER" id="PTHR30069:SF46">
    <property type="entry name" value="OAR PROTEIN"/>
    <property type="match status" value="1"/>
</dbReference>
<comment type="subcellular location">
    <subcellularLocation>
        <location evidence="1">Cell outer membrane</location>
        <topology evidence="1">Multi-pass membrane protein</topology>
    </subcellularLocation>
</comment>
<comment type="caution">
    <text evidence="8">The sequence shown here is derived from an EMBL/GenBank/DDBJ whole genome shotgun (WGS) entry which is preliminary data.</text>
</comment>
<dbReference type="PANTHER" id="PTHR30069">
    <property type="entry name" value="TONB-DEPENDENT OUTER MEMBRANE RECEPTOR"/>
    <property type="match status" value="1"/>
</dbReference>
<gene>
    <name evidence="8" type="ORF">BDD14_2515</name>
</gene>